<sequence length="337" mass="36001">MALSLPSRRTSRPSRRRSVVAALLGVCLLLSGCGPAGADGLGDSGDPDDDRPVVLTTFTVLADIVSQIGGDRVQVRSITPVGAEIHEYDPTPGDIRAATEADLVITNGMGLEAWFDQFIDHAEAPSTTATADVDPLPVTRLSGHPAAGEDLPTNPHAWLSPERGRQYVDAVERALAELSPADADVFAEHADSYRERLTEIAEDARTRLAAVEESTGSPAQVVTCEGAFSYLAEDLGLEEHYLWPINADTEGTPQQVEAQIEHVRSHDVPTIFCETTVNDDAQRQVAEASGARLGEPLHVDSLSASDGPVPSYLELLRHDLDLIISGAEAGAEDEEDR</sequence>
<dbReference type="InterPro" id="IPR006128">
    <property type="entry name" value="Lipoprotein_PsaA-like"/>
</dbReference>
<comment type="caution">
    <text evidence="7">The sequence shown here is derived from an EMBL/GenBank/DDBJ whole genome shotgun (WGS) entry which is preliminary data.</text>
</comment>
<dbReference type="PRINTS" id="PR00690">
    <property type="entry name" value="ADHESNFAMILY"/>
</dbReference>
<dbReference type="RefSeq" id="WP_344717862.1">
    <property type="nucleotide sequence ID" value="NZ_BAAAYG010000002.1"/>
</dbReference>
<keyword evidence="4 6" id="KW-0732">Signal</keyword>
<evidence type="ECO:0000313" key="7">
    <source>
        <dbReference type="EMBL" id="GAA3280720.1"/>
    </source>
</evidence>
<reference evidence="8" key="1">
    <citation type="journal article" date="2019" name="Int. J. Syst. Evol. Microbiol.">
        <title>The Global Catalogue of Microorganisms (GCM) 10K type strain sequencing project: providing services to taxonomists for standard genome sequencing and annotation.</title>
        <authorList>
            <consortium name="The Broad Institute Genomics Platform"/>
            <consortium name="The Broad Institute Genome Sequencing Center for Infectious Disease"/>
            <person name="Wu L."/>
            <person name="Ma J."/>
        </authorList>
    </citation>
    <scope>NUCLEOTIDE SEQUENCE [LARGE SCALE GENOMIC DNA]</scope>
    <source>
        <strain evidence="8">JCM 11483</strain>
    </source>
</reference>
<keyword evidence="3" id="KW-0479">Metal-binding</keyword>
<feature type="signal peptide" evidence="6">
    <location>
        <begin position="1"/>
        <end position="38"/>
    </location>
</feature>
<keyword evidence="8" id="KW-1185">Reference proteome</keyword>
<evidence type="ECO:0000313" key="8">
    <source>
        <dbReference type="Proteomes" id="UP001501736"/>
    </source>
</evidence>
<evidence type="ECO:0000256" key="6">
    <source>
        <dbReference type="SAM" id="SignalP"/>
    </source>
</evidence>
<comment type="subcellular location">
    <subcellularLocation>
        <location evidence="1">Cell envelope</location>
    </subcellularLocation>
</comment>
<accession>A0ABP6RAM9</accession>
<dbReference type="Proteomes" id="UP001501736">
    <property type="component" value="Unassembled WGS sequence"/>
</dbReference>
<keyword evidence="2 5" id="KW-0813">Transport</keyword>
<proteinExistence type="inferred from homology"/>
<feature type="chain" id="PRO_5045713733" evidence="6">
    <location>
        <begin position="39"/>
        <end position="337"/>
    </location>
</feature>
<evidence type="ECO:0000256" key="3">
    <source>
        <dbReference type="ARBA" id="ARBA00022723"/>
    </source>
</evidence>
<dbReference type="InterPro" id="IPR050492">
    <property type="entry name" value="Bact_metal-bind_prot9"/>
</dbReference>
<dbReference type="PRINTS" id="PR00691">
    <property type="entry name" value="ADHESINB"/>
</dbReference>
<evidence type="ECO:0000256" key="2">
    <source>
        <dbReference type="ARBA" id="ARBA00022448"/>
    </source>
</evidence>
<dbReference type="EMBL" id="BAAAYG010000002">
    <property type="protein sequence ID" value="GAA3280720.1"/>
    <property type="molecule type" value="Genomic_DNA"/>
</dbReference>
<name>A0ABP6RAM9_9MICC</name>
<organism evidence="7 8">
    <name type="scientific">Nesterenkonia halobia</name>
    <dbReference type="NCBI Taxonomy" id="37922"/>
    <lineage>
        <taxon>Bacteria</taxon>
        <taxon>Bacillati</taxon>
        <taxon>Actinomycetota</taxon>
        <taxon>Actinomycetes</taxon>
        <taxon>Micrococcales</taxon>
        <taxon>Micrococcaceae</taxon>
        <taxon>Nesterenkonia</taxon>
    </lineage>
</organism>
<dbReference type="Pfam" id="PF01297">
    <property type="entry name" value="ZnuA"/>
    <property type="match status" value="1"/>
</dbReference>
<evidence type="ECO:0000256" key="5">
    <source>
        <dbReference type="RuleBase" id="RU003512"/>
    </source>
</evidence>
<evidence type="ECO:0000256" key="4">
    <source>
        <dbReference type="ARBA" id="ARBA00022729"/>
    </source>
</evidence>
<dbReference type="PANTHER" id="PTHR42953">
    <property type="entry name" value="HIGH-AFFINITY ZINC UPTAKE SYSTEM PROTEIN ZNUA-RELATED"/>
    <property type="match status" value="1"/>
</dbReference>
<dbReference type="SUPFAM" id="SSF53807">
    <property type="entry name" value="Helical backbone' metal receptor"/>
    <property type="match status" value="1"/>
</dbReference>
<gene>
    <name evidence="7" type="ORF">GCM10020260_05340</name>
</gene>
<protein>
    <submittedName>
        <fullName evidence="7">Metal ABC transporter substrate-binding protein</fullName>
    </submittedName>
</protein>
<evidence type="ECO:0000256" key="1">
    <source>
        <dbReference type="ARBA" id="ARBA00004196"/>
    </source>
</evidence>
<dbReference type="PANTHER" id="PTHR42953:SF1">
    <property type="entry name" value="METAL-BINDING PROTEIN HI_0362-RELATED"/>
    <property type="match status" value="1"/>
</dbReference>
<dbReference type="InterPro" id="IPR006127">
    <property type="entry name" value="ZnuA-like"/>
</dbReference>
<comment type="similarity">
    <text evidence="5">Belongs to the bacterial solute-binding protein 9 family.</text>
</comment>
<dbReference type="InterPro" id="IPR006129">
    <property type="entry name" value="AdhesinB"/>
</dbReference>
<dbReference type="Gene3D" id="3.40.50.1980">
    <property type="entry name" value="Nitrogenase molybdenum iron protein domain"/>
    <property type="match status" value="2"/>
</dbReference>